<reference evidence="10" key="1">
    <citation type="submission" date="2013-09" db="EMBL/GenBank/DDBJ databases">
        <authorList>
            <person name="Lee J.-S."/>
        </authorList>
    </citation>
    <scope>NUCLEOTIDE SEQUENCE</scope>
</reference>
<comment type="similarity">
    <text evidence="2 9">Belongs to the cytochrome P450 family.</text>
</comment>
<evidence type="ECO:0000256" key="9">
    <source>
        <dbReference type="RuleBase" id="RU000461"/>
    </source>
</evidence>
<dbReference type="GO" id="GO:0006082">
    <property type="term" value="P:organic acid metabolic process"/>
    <property type="evidence" value="ECO:0007669"/>
    <property type="project" value="TreeGrafter"/>
</dbReference>
<keyword evidence="6 8" id="KW-0408">Iron</keyword>
<dbReference type="InterPro" id="IPR001128">
    <property type="entry name" value="Cyt_P450"/>
</dbReference>
<dbReference type="PANTHER" id="PTHR24300:SF376">
    <property type="entry name" value="CYTOCHROME P450 15A1"/>
    <property type="match status" value="1"/>
</dbReference>
<name>A0A088DJA9_TIGJA</name>
<dbReference type="GO" id="GO:0005737">
    <property type="term" value="C:cytoplasm"/>
    <property type="evidence" value="ECO:0007669"/>
    <property type="project" value="TreeGrafter"/>
</dbReference>
<evidence type="ECO:0000256" key="5">
    <source>
        <dbReference type="ARBA" id="ARBA00023002"/>
    </source>
</evidence>
<dbReference type="Gene3D" id="1.10.630.10">
    <property type="entry name" value="Cytochrome P450"/>
    <property type="match status" value="1"/>
</dbReference>
<dbReference type="Pfam" id="PF00067">
    <property type="entry name" value="p450"/>
    <property type="match status" value="1"/>
</dbReference>
<dbReference type="GO" id="GO:0020037">
    <property type="term" value="F:heme binding"/>
    <property type="evidence" value="ECO:0007669"/>
    <property type="project" value="InterPro"/>
</dbReference>
<dbReference type="GO" id="GO:0008395">
    <property type="term" value="F:steroid hydroxylase activity"/>
    <property type="evidence" value="ECO:0007669"/>
    <property type="project" value="TreeGrafter"/>
</dbReference>
<dbReference type="PRINTS" id="PR00463">
    <property type="entry name" value="EP450I"/>
</dbReference>
<dbReference type="FunFam" id="1.10.630.10:FF:000036">
    <property type="entry name" value="CYtochrome P450 family"/>
    <property type="match status" value="1"/>
</dbReference>
<protein>
    <submittedName>
        <fullName evidence="10">Cytochrome P450 CYP3038A1</fullName>
    </submittedName>
</protein>
<feature type="binding site" description="axial binding residue" evidence="8">
    <location>
        <position position="441"/>
    </location>
    <ligand>
        <name>heme</name>
        <dbReference type="ChEBI" id="CHEBI:30413"/>
    </ligand>
    <ligandPart>
        <name>Fe</name>
        <dbReference type="ChEBI" id="CHEBI:18248"/>
    </ligandPart>
</feature>
<keyword evidence="3 8" id="KW-0349">Heme</keyword>
<gene>
    <name evidence="10" type="primary">CYP3038A1</name>
</gene>
<evidence type="ECO:0000256" key="6">
    <source>
        <dbReference type="ARBA" id="ARBA00023004"/>
    </source>
</evidence>
<keyword evidence="4 8" id="KW-0479">Metal-binding</keyword>
<evidence type="ECO:0000256" key="8">
    <source>
        <dbReference type="PIRSR" id="PIRSR602401-1"/>
    </source>
</evidence>
<organism evidence="10">
    <name type="scientific">Tigriopus japonicus</name>
    <name type="common">Copepod</name>
    <dbReference type="NCBI Taxonomy" id="158387"/>
    <lineage>
        <taxon>Eukaryota</taxon>
        <taxon>Metazoa</taxon>
        <taxon>Ecdysozoa</taxon>
        <taxon>Arthropoda</taxon>
        <taxon>Crustacea</taxon>
        <taxon>Multicrustacea</taxon>
        <taxon>Hexanauplia</taxon>
        <taxon>Copepoda</taxon>
        <taxon>Harpacticoida</taxon>
        <taxon>Harpacticidae</taxon>
        <taxon>Tigriopus</taxon>
    </lineage>
</organism>
<dbReference type="InterPro" id="IPR017972">
    <property type="entry name" value="Cyt_P450_CS"/>
</dbReference>
<evidence type="ECO:0000256" key="7">
    <source>
        <dbReference type="ARBA" id="ARBA00023033"/>
    </source>
</evidence>
<dbReference type="InterPro" id="IPR002401">
    <property type="entry name" value="Cyt_P450_E_grp-I"/>
</dbReference>
<evidence type="ECO:0000256" key="4">
    <source>
        <dbReference type="ARBA" id="ARBA00022723"/>
    </source>
</evidence>
<dbReference type="PANTHER" id="PTHR24300">
    <property type="entry name" value="CYTOCHROME P450 508A4-RELATED"/>
    <property type="match status" value="1"/>
</dbReference>
<dbReference type="PRINTS" id="PR00385">
    <property type="entry name" value="P450"/>
</dbReference>
<accession>A0A088DJA9</accession>
<dbReference type="GO" id="GO:0006805">
    <property type="term" value="P:xenobiotic metabolic process"/>
    <property type="evidence" value="ECO:0007669"/>
    <property type="project" value="TreeGrafter"/>
</dbReference>
<proteinExistence type="evidence at transcript level"/>
<dbReference type="EMBL" id="KF639983">
    <property type="protein sequence ID" value="AIL94137.1"/>
    <property type="molecule type" value="mRNA"/>
</dbReference>
<keyword evidence="5 9" id="KW-0560">Oxidoreductase</keyword>
<evidence type="ECO:0000256" key="3">
    <source>
        <dbReference type="ARBA" id="ARBA00022617"/>
    </source>
</evidence>
<dbReference type="SUPFAM" id="SSF48264">
    <property type="entry name" value="Cytochrome P450"/>
    <property type="match status" value="1"/>
</dbReference>
<evidence type="ECO:0000256" key="2">
    <source>
        <dbReference type="ARBA" id="ARBA00010617"/>
    </source>
</evidence>
<dbReference type="GO" id="GO:0016712">
    <property type="term" value="F:oxidoreductase activity, acting on paired donors, with incorporation or reduction of molecular oxygen, reduced flavin or flavoprotein as one donor, and incorporation of one atom of oxygen"/>
    <property type="evidence" value="ECO:0007669"/>
    <property type="project" value="TreeGrafter"/>
</dbReference>
<evidence type="ECO:0000256" key="1">
    <source>
        <dbReference type="ARBA" id="ARBA00001971"/>
    </source>
</evidence>
<sequence length="498" mass="57651">MWLFVLFFVAICLYTYVPLWRWKNRPPGPFVFPMMGSLPSLGRADSMALEFPYRAMHRLSKQFGPIMSMALGQDMWVVLTGLEEIKAFTMMDETVARPNLKSLYEIYSFDKPLGVIFPDGPLWKEQRKFMTRTLREFGLGKQTMEDHIQEEIKFSIQYLKRQATQDGNRVVPMQDFFNLPCLNVIWRLVCGRRFDYEDQRLAQLIEHMETFTMEQAIGPIAGISFLKYIPPFRQIYHKIKAQMDIFKGFLRQFVQDEKASLPSDFDRGYIDSFLRAQAKGRVSGDYFTDEQLIIFVQDFFTGGSGTMSKTLAYAFLYMINHPDAQTRARKEIESVLGDRDEVTLEDRPSLPFVEAIVMEVQRLSSVLPIAPPRIPTKDIWIGNHLIKKGTQVQINLYSLHRNETHWTDPEDFKPERFLDDHGQLKSHDEWLQPFGYGKRKCLGETVAKLTVLLFLANFLATFRFSRIPETAPLSVDPVGGLTIGPQKFSAQVEIIKKT</sequence>
<dbReference type="InterPro" id="IPR036396">
    <property type="entry name" value="Cyt_P450_sf"/>
</dbReference>
<dbReference type="InterPro" id="IPR050182">
    <property type="entry name" value="Cytochrome_P450_fam2"/>
</dbReference>
<evidence type="ECO:0000313" key="10">
    <source>
        <dbReference type="EMBL" id="AIL94137.1"/>
    </source>
</evidence>
<dbReference type="GO" id="GO:0005506">
    <property type="term" value="F:iron ion binding"/>
    <property type="evidence" value="ECO:0007669"/>
    <property type="project" value="InterPro"/>
</dbReference>
<dbReference type="AlphaFoldDB" id="A0A088DJA9"/>
<dbReference type="PROSITE" id="PS00086">
    <property type="entry name" value="CYTOCHROME_P450"/>
    <property type="match status" value="1"/>
</dbReference>
<reference evidence="10" key="2">
    <citation type="journal article" date="2014" name="Aquat. Toxicol.">
        <title>Crude oil exposure results in oxidative stress-mediated dysfunctional development and reproduction in the copepod Tigriopus japonicus and modulates expression of cytochrome P450 (CYP) genes.</title>
        <authorList>
            <person name="Han J."/>
            <person name="Won E.J."/>
            <person name="Hwang D.S."/>
            <person name="Shin K.H."/>
            <person name="Lee Y.S."/>
            <person name="Leung K.M."/>
            <person name="Lee S.J."/>
            <person name="Lee J.S."/>
        </authorList>
    </citation>
    <scope>NUCLEOTIDE SEQUENCE</scope>
</reference>
<keyword evidence="7 9" id="KW-0503">Monooxygenase</keyword>
<comment type="cofactor">
    <cofactor evidence="1 8">
        <name>heme</name>
        <dbReference type="ChEBI" id="CHEBI:30413"/>
    </cofactor>
</comment>